<dbReference type="RefSeq" id="WP_161760932.1">
    <property type="nucleotide sequence ID" value="NZ_JAAATX020000002.1"/>
</dbReference>
<dbReference type="Gene3D" id="3.30.300.30">
    <property type="match status" value="1"/>
</dbReference>
<dbReference type="EMBL" id="JAAATX020000002">
    <property type="protein sequence ID" value="MBU9696869.1"/>
    <property type="molecule type" value="Genomic_DNA"/>
</dbReference>
<keyword evidence="4" id="KW-1185">Reference proteome</keyword>
<dbReference type="InterPro" id="IPR042099">
    <property type="entry name" value="ANL_N_sf"/>
</dbReference>
<protein>
    <submittedName>
        <fullName evidence="3">AMP-binding protein</fullName>
    </submittedName>
</protein>
<feature type="domain" description="AMP-binding enzyme C-terminal" evidence="2">
    <location>
        <begin position="318"/>
        <end position="390"/>
    </location>
</feature>
<reference evidence="3 4" key="1">
    <citation type="submission" date="2021-06" db="EMBL/GenBank/DDBJ databases">
        <title>Rhodobacteraceae bacterium strain HSP-20.</title>
        <authorList>
            <person name="Chen W.-M."/>
        </authorList>
    </citation>
    <scope>NUCLEOTIDE SEQUENCE [LARGE SCALE GENOMIC DNA]</scope>
    <source>
        <strain evidence="3 4">HSP-20</strain>
    </source>
</reference>
<gene>
    <name evidence="3" type="ORF">GU927_003305</name>
</gene>
<evidence type="ECO:0000313" key="3">
    <source>
        <dbReference type="EMBL" id="MBU9696869.1"/>
    </source>
</evidence>
<dbReference type="Proteomes" id="UP000731907">
    <property type="component" value="Unassembled WGS sequence"/>
</dbReference>
<evidence type="ECO:0000313" key="4">
    <source>
        <dbReference type="Proteomes" id="UP000731907"/>
    </source>
</evidence>
<dbReference type="InterPro" id="IPR025110">
    <property type="entry name" value="AMP-bd_C"/>
</dbReference>
<dbReference type="SUPFAM" id="SSF56801">
    <property type="entry name" value="Acetyl-CoA synthetase-like"/>
    <property type="match status" value="1"/>
</dbReference>
<dbReference type="Pfam" id="PF13193">
    <property type="entry name" value="AMP-binding_C"/>
    <property type="match status" value="1"/>
</dbReference>
<dbReference type="InterPro" id="IPR050237">
    <property type="entry name" value="ATP-dep_AMP-bd_enzyme"/>
</dbReference>
<name>A0ABS6J1W4_9RHOB</name>
<evidence type="ECO:0000259" key="1">
    <source>
        <dbReference type="Pfam" id="PF00501"/>
    </source>
</evidence>
<feature type="domain" description="AMP-dependent synthetase/ligase" evidence="1">
    <location>
        <begin position="64"/>
        <end position="270"/>
    </location>
</feature>
<proteinExistence type="predicted"/>
<accession>A0ABS6J1W4</accession>
<sequence>MADRFRRHAAARIFGPDGAEVPVVAAGGAAVIASAPCGAAVAAALARGAAGLPFRVGAVDLPAPEAGARPVFETLTSGSTGVPRRIRRSQRSWCASFAVNEGLFGIGAGVQVAVLGRMEHSLSLYGALEGACLGAEVHLLAGLRPDGQAREMVARRVGVVYGTPAQLRLLVEAGGVALPDLRLVLVGGSKLDGVLRAALAAVAPAAELREFYGAAEASFVTLSDGGCDAGSVGRPYPGVRIEVRGADGAVLGPGGVGEVWVRSPYLCDRYGARGTGVLRRGGWLSVGEMGWMERGELWLAGRRGRMVTVADQNVFPEEIEAFLAGMEGVRRVAVLPRADLMRGHVLVAVMMGDAGREEEILRAARARLGALKAPRAVVWRQDWPELASGKTDLARLAAEAGL</sequence>
<dbReference type="PANTHER" id="PTHR43767:SF1">
    <property type="entry name" value="NONRIBOSOMAL PEPTIDE SYNTHASE PES1 (EUROFUNG)-RELATED"/>
    <property type="match status" value="1"/>
</dbReference>
<dbReference type="Pfam" id="PF00501">
    <property type="entry name" value="AMP-binding"/>
    <property type="match status" value="1"/>
</dbReference>
<evidence type="ECO:0000259" key="2">
    <source>
        <dbReference type="Pfam" id="PF13193"/>
    </source>
</evidence>
<dbReference type="InterPro" id="IPR000873">
    <property type="entry name" value="AMP-dep_synth/lig_dom"/>
</dbReference>
<comment type="caution">
    <text evidence="3">The sequence shown here is derived from an EMBL/GenBank/DDBJ whole genome shotgun (WGS) entry which is preliminary data.</text>
</comment>
<dbReference type="Gene3D" id="3.40.50.12780">
    <property type="entry name" value="N-terminal domain of ligase-like"/>
    <property type="match status" value="1"/>
</dbReference>
<dbReference type="PANTHER" id="PTHR43767">
    <property type="entry name" value="LONG-CHAIN-FATTY-ACID--COA LIGASE"/>
    <property type="match status" value="1"/>
</dbReference>
<organism evidence="3 4">
    <name type="scientific">Paragemmobacter amnigenus</name>
    <dbReference type="NCBI Taxonomy" id="2852097"/>
    <lineage>
        <taxon>Bacteria</taxon>
        <taxon>Pseudomonadati</taxon>
        <taxon>Pseudomonadota</taxon>
        <taxon>Alphaproteobacteria</taxon>
        <taxon>Rhodobacterales</taxon>
        <taxon>Paracoccaceae</taxon>
        <taxon>Paragemmobacter</taxon>
    </lineage>
</organism>
<dbReference type="InterPro" id="IPR045851">
    <property type="entry name" value="AMP-bd_C_sf"/>
</dbReference>